<comment type="caution">
    <text evidence="6">The sequence shown here is derived from an EMBL/GenBank/DDBJ whole genome shotgun (WGS) entry which is preliminary data.</text>
</comment>
<comment type="subunit">
    <text evidence="4">Homotetramer.</text>
</comment>
<feature type="domain" description="Polyphosphate kinase-2-related" evidence="5">
    <location>
        <begin position="6"/>
        <end position="229"/>
    </location>
</feature>
<dbReference type="Pfam" id="PF03976">
    <property type="entry name" value="PPK2"/>
    <property type="match status" value="1"/>
</dbReference>
<gene>
    <name evidence="6" type="primary">ppk2</name>
    <name evidence="6" type="ORF">Maes01_01410</name>
</gene>
<dbReference type="PIRSF" id="PIRSF028756">
    <property type="entry name" value="PPK2_prd"/>
    <property type="match status" value="1"/>
</dbReference>
<reference evidence="6 7" key="1">
    <citation type="submission" date="2024-02" db="EMBL/GenBank/DDBJ databases">
        <title>Microbulbifer aestuariivivens NBRC 112533.</title>
        <authorList>
            <person name="Ichikawa N."/>
            <person name="Katano-Makiyama Y."/>
            <person name="Hidaka K."/>
        </authorList>
    </citation>
    <scope>NUCLEOTIDE SEQUENCE [LARGE SCALE GENOMIC DNA]</scope>
    <source>
        <strain evidence="6 7">NBRC 112533</strain>
    </source>
</reference>
<dbReference type="NCBIfam" id="TIGR03707">
    <property type="entry name" value="PPK2_P_aer"/>
    <property type="match status" value="1"/>
</dbReference>
<dbReference type="InterPro" id="IPR027417">
    <property type="entry name" value="P-loop_NTPase"/>
</dbReference>
<organism evidence="6 7">
    <name type="scientific">Microbulbifer aestuariivivens</name>
    <dbReference type="NCBI Taxonomy" id="1908308"/>
    <lineage>
        <taxon>Bacteria</taxon>
        <taxon>Pseudomonadati</taxon>
        <taxon>Pseudomonadota</taxon>
        <taxon>Gammaproteobacteria</taxon>
        <taxon>Cellvibrionales</taxon>
        <taxon>Microbulbiferaceae</taxon>
        <taxon>Microbulbifer</taxon>
    </lineage>
</organism>
<proteinExistence type="inferred from homology"/>
<evidence type="ECO:0000313" key="7">
    <source>
        <dbReference type="Proteomes" id="UP001408594"/>
    </source>
</evidence>
<evidence type="ECO:0000256" key="4">
    <source>
        <dbReference type="RuleBase" id="RU369062"/>
    </source>
</evidence>
<dbReference type="Gene3D" id="3.40.50.300">
    <property type="entry name" value="P-loop containing nucleotide triphosphate hydrolases"/>
    <property type="match status" value="1"/>
</dbReference>
<comment type="function">
    <text evidence="4">Uses inorganic polyphosphate (polyP) as a donor to convert GDP to GTP or ADP to ATP.</text>
</comment>
<dbReference type="PANTHER" id="PTHR34383:SF1">
    <property type="entry name" value="ADP-POLYPHOSPHATE PHOSPHOTRANSFERASE"/>
    <property type="match status" value="1"/>
</dbReference>
<dbReference type="EMBL" id="BAABRT010000009">
    <property type="protein sequence ID" value="GAA5524851.1"/>
    <property type="molecule type" value="Genomic_DNA"/>
</dbReference>
<accession>A0ABP9WNS2</accession>
<name>A0ABP9WNS2_9GAMM</name>
<dbReference type="InterPro" id="IPR022488">
    <property type="entry name" value="PPK2-related"/>
</dbReference>
<dbReference type="Proteomes" id="UP001408594">
    <property type="component" value="Unassembled WGS sequence"/>
</dbReference>
<evidence type="ECO:0000256" key="2">
    <source>
        <dbReference type="ARBA" id="ARBA00022679"/>
    </source>
</evidence>
<dbReference type="PANTHER" id="PTHR34383">
    <property type="entry name" value="POLYPHOSPHATE:AMP PHOSPHOTRANSFERASE-RELATED"/>
    <property type="match status" value="1"/>
</dbReference>
<dbReference type="SUPFAM" id="SSF52540">
    <property type="entry name" value="P-loop containing nucleoside triphosphate hydrolases"/>
    <property type="match status" value="1"/>
</dbReference>
<keyword evidence="7" id="KW-1185">Reference proteome</keyword>
<evidence type="ECO:0000256" key="3">
    <source>
        <dbReference type="ARBA" id="ARBA00022777"/>
    </source>
</evidence>
<keyword evidence="3 4" id="KW-0418">Kinase</keyword>
<evidence type="ECO:0000256" key="1">
    <source>
        <dbReference type="ARBA" id="ARBA00009924"/>
    </source>
</evidence>
<dbReference type="InterPro" id="IPR022486">
    <property type="entry name" value="PPK2_PA0141"/>
</dbReference>
<protein>
    <recommendedName>
        <fullName evidence="4">ADP/GDP-polyphosphate phosphotransferase</fullName>
        <ecNumber evidence="4">2.7.4.-</ecNumber>
    </recommendedName>
    <alternativeName>
        <fullName evidence="4">Polyphosphate kinase PPK2</fullName>
    </alternativeName>
</protein>
<evidence type="ECO:0000313" key="6">
    <source>
        <dbReference type="EMBL" id="GAA5524851.1"/>
    </source>
</evidence>
<keyword evidence="2 4" id="KW-0808">Transferase</keyword>
<dbReference type="EC" id="2.7.4.-" evidence="4"/>
<evidence type="ECO:0000259" key="5">
    <source>
        <dbReference type="Pfam" id="PF03976"/>
    </source>
</evidence>
<dbReference type="RefSeq" id="WP_345550097.1">
    <property type="nucleotide sequence ID" value="NZ_BAABRT010000009.1"/>
</dbReference>
<comment type="similarity">
    <text evidence="1 4">Belongs to the polyphosphate kinase 2 (PPK2) family. Class I subfamily.</text>
</comment>
<sequence>MAKDADNQYREMLRQLQIELVKLQHFLIAHNLKILVLFEGRDAAGKDGTIKRIVEHLSPRETRVVALGKPSDRDRSSWYFQRYVPHLPAQQEMVLFNRSWYNRAGVERVMGFCSEVEYQQFIATVVPFEQMLVNSGIQILKYYLDIDQQEQRQRLQARRTDPLKQWKVSPIDEAAIAHWDEYSLARNEMFAATHNVSAPWTVVRANDKKLARLNVIRHLLSVVECPERDQSRFRPDPDIVFPYHGRHLLSGLIAP</sequence>
<dbReference type="InterPro" id="IPR016898">
    <property type="entry name" value="Polyphosphate_phosphotransfera"/>
</dbReference>